<dbReference type="GO" id="GO:0008830">
    <property type="term" value="F:dTDP-4-dehydrorhamnose 3,5-epimerase activity"/>
    <property type="evidence" value="ECO:0007669"/>
    <property type="project" value="UniProtKB-EC"/>
</dbReference>
<evidence type="ECO:0000256" key="1">
    <source>
        <dbReference type="ARBA" id="ARBA00001298"/>
    </source>
</evidence>
<reference evidence="10" key="1">
    <citation type="submission" date="2016-10" db="EMBL/GenBank/DDBJ databases">
        <authorList>
            <person name="de Groot N.N."/>
        </authorList>
    </citation>
    <scope>NUCLEOTIDE SEQUENCE [LARGE SCALE GENOMIC DNA]</scope>
    <source>
        <strain evidence="10">Nm10</strain>
    </source>
</reference>
<proteinExistence type="predicted"/>
<comment type="function">
    <text evidence="2">Catalyzes the epimerization of the C3' and C5'positions of dTDP-6-deoxy-D-xylo-4-hexulose, forming dTDP-6-deoxy-L-lyxo-4-hexulose.</text>
</comment>
<dbReference type="GO" id="GO:0005829">
    <property type="term" value="C:cytosol"/>
    <property type="evidence" value="ECO:0007669"/>
    <property type="project" value="TreeGrafter"/>
</dbReference>
<dbReference type="CDD" id="cd02208">
    <property type="entry name" value="cupin_RmlC-like"/>
    <property type="match status" value="1"/>
</dbReference>
<dbReference type="InterPro" id="IPR000888">
    <property type="entry name" value="RmlC-like"/>
</dbReference>
<comment type="catalytic activity">
    <reaction evidence="1">
        <text>dTDP-4-dehydro-6-deoxy-alpha-D-glucose = dTDP-4-dehydro-beta-L-rhamnose</text>
        <dbReference type="Rhea" id="RHEA:16969"/>
        <dbReference type="ChEBI" id="CHEBI:57649"/>
        <dbReference type="ChEBI" id="CHEBI:62830"/>
        <dbReference type="EC" id="5.1.3.13"/>
    </reaction>
</comment>
<protein>
    <recommendedName>
        <fullName evidence="4">dTDP-4-dehydrorhamnose 3,5-epimerase</fullName>
        <ecNumber evidence="3">5.1.3.13</ecNumber>
    </recommendedName>
    <alternativeName>
        <fullName evidence="6">Thymidine diphospho-4-keto-rhamnose 3,5-epimerase</fullName>
    </alternativeName>
    <alternativeName>
        <fullName evidence="5">dTDP-4-keto-6-deoxyglucose 3,5-epimerase</fullName>
    </alternativeName>
    <alternativeName>
        <fullName evidence="7">dTDP-6-deoxy-D-xylo-4-hexulose 3,5-epimerase</fullName>
    </alternativeName>
</protein>
<dbReference type="KEGG" id="nur:ATY38_13290"/>
<evidence type="ECO:0000313" key="12">
    <source>
        <dbReference type="Proteomes" id="UP000244110"/>
    </source>
</evidence>
<reference evidence="9 12" key="3">
    <citation type="submission" date="2018-04" db="EMBL/GenBank/DDBJ databases">
        <title>Active sludge and wastewater microbial communities from Klosterneuburg, Austria.</title>
        <authorList>
            <person name="Wagner M."/>
        </authorList>
    </citation>
    <scope>NUCLEOTIDE SEQUENCE [LARGE SCALE GENOMIC DNA]</scope>
    <source>
        <strain evidence="9 12">Nm4</strain>
    </source>
</reference>
<evidence type="ECO:0000256" key="2">
    <source>
        <dbReference type="ARBA" id="ARBA00001997"/>
    </source>
</evidence>
<evidence type="ECO:0000313" key="11">
    <source>
        <dbReference type="Proteomes" id="UP000182882"/>
    </source>
</evidence>
<dbReference type="Pfam" id="PF00908">
    <property type="entry name" value="dTDP_sugar_isom"/>
    <property type="match status" value="1"/>
</dbReference>
<evidence type="ECO:0000313" key="10">
    <source>
        <dbReference type="EMBL" id="SDU04048.1"/>
    </source>
</evidence>
<dbReference type="AlphaFoldDB" id="A0A0S3AM65"/>
<keyword evidence="11" id="KW-1185">Reference proteome</keyword>
<dbReference type="Proteomes" id="UP000182882">
    <property type="component" value="Unassembled WGS sequence"/>
</dbReference>
<dbReference type="GO" id="GO:0000271">
    <property type="term" value="P:polysaccharide biosynthetic process"/>
    <property type="evidence" value="ECO:0007669"/>
    <property type="project" value="TreeGrafter"/>
</dbReference>
<organism evidence="9 12">
    <name type="scientific">Nitrosomonas ureae</name>
    <dbReference type="NCBI Taxonomy" id="44577"/>
    <lineage>
        <taxon>Bacteria</taxon>
        <taxon>Pseudomonadati</taxon>
        <taxon>Pseudomonadota</taxon>
        <taxon>Betaproteobacteria</taxon>
        <taxon>Nitrosomonadales</taxon>
        <taxon>Nitrosomonadaceae</taxon>
        <taxon>Nitrosomonas</taxon>
    </lineage>
</organism>
<dbReference type="InterPro" id="IPR011051">
    <property type="entry name" value="RmlC_Cupin_sf"/>
</dbReference>
<dbReference type="PANTHER" id="PTHR21047">
    <property type="entry name" value="DTDP-6-DEOXY-D-GLUCOSE-3,5 EPIMERASE"/>
    <property type="match status" value="1"/>
</dbReference>
<dbReference type="Proteomes" id="UP000244110">
    <property type="component" value="Unassembled WGS sequence"/>
</dbReference>
<evidence type="ECO:0000256" key="3">
    <source>
        <dbReference type="ARBA" id="ARBA00012098"/>
    </source>
</evidence>
<sequence length="170" mass="19432">MLIKDAIKDQQTVTSEGESTNTLLAGVKKHEVPNIITSNGITTELYRPEWDIGPEQIRHMIHAILRPGAISAWHMHEFQIDTIFVINGAIKLVLYDDRADSATKGQLNVFHLSRLRPTLITIPPGIWHGLQNLDYSESSFINYFNNPYIYSGPDEWRLPSDTNKIPYQFK</sequence>
<evidence type="ECO:0000256" key="5">
    <source>
        <dbReference type="ARBA" id="ARBA00029758"/>
    </source>
</evidence>
<evidence type="ECO:0000256" key="7">
    <source>
        <dbReference type="ARBA" id="ARBA00033311"/>
    </source>
</evidence>
<name>A0A0S3AM65_9PROT</name>
<evidence type="ECO:0000313" key="9">
    <source>
        <dbReference type="EMBL" id="PTQ80901.1"/>
    </source>
</evidence>
<dbReference type="InterPro" id="IPR014710">
    <property type="entry name" value="RmlC-like_jellyroll"/>
</dbReference>
<evidence type="ECO:0000256" key="4">
    <source>
        <dbReference type="ARBA" id="ARBA00019595"/>
    </source>
</evidence>
<reference evidence="11" key="2">
    <citation type="submission" date="2016-10" db="EMBL/GenBank/DDBJ databases">
        <authorList>
            <person name="Varghese N."/>
            <person name="Submissions S."/>
        </authorList>
    </citation>
    <scope>NUCLEOTIDE SEQUENCE [LARGE SCALE GENOMIC DNA]</scope>
    <source>
        <strain evidence="11">Nm10</strain>
    </source>
</reference>
<evidence type="ECO:0000256" key="8">
    <source>
        <dbReference type="PIRSR" id="PIRSR600888-3"/>
    </source>
</evidence>
<dbReference type="RefSeq" id="WP_062559716.1">
    <property type="nucleotide sequence ID" value="NZ_CP013341.1"/>
</dbReference>
<accession>A0A0S3AM65</accession>
<dbReference type="PANTHER" id="PTHR21047:SF2">
    <property type="entry name" value="THYMIDINE DIPHOSPHO-4-KETO-RHAMNOSE 3,5-EPIMERASE"/>
    <property type="match status" value="1"/>
</dbReference>
<dbReference type="SUPFAM" id="SSF51182">
    <property type="entry name" value="RmlC-like cupins"/>
    <property type="match status" value="1"/>
</dbReference>
<gene>
    <name evidence="9" type="ORF">C8R28_10353</name>
    <name evidence="10" type="ORF">SAMN05216406_11914</name>
</gene>
<dbReference type="EMBL" id="QAOL01000035">
    <property type="protein sequence ID" value="PTQ80901.1"/>
    <property type="molecule type" value="Genomic_DNA"/>
</dbReference>
<dbReference type="EC" id="5.1.3.13" evidence="3"/>
<feature type="site" description="Participates in a stacking interaction with the thymidine ring of dTDP-4-oxo-6-deoxyglucose" evidence="8">
    <location>
        <position position="148"/>
    </location>
</feature>
<evidence type="ECO:0000256" key="6">
    <source>
        <dbReference type="ARBA" id="ARBA00031424"/>
    </source>
</evidence>
<dbReference type="EMBL" id="FNLN01000019">
    <property type="protein sequence ID" value="SDU04048.1"/>
    <property type="molecule type" value="Genomic_DNA"/>
</dbReference>
<dbReference type="Gene3D" id="2.60.120.10">
    <property type="entry name" value="Jelly Rolls"/>
    <property type="match status" value="1"/>
</dbReference>